<dbReference type="PROSITE" id="PS50928">
    <property type="entry name" value="ABC_TM1"/>
    <property type="match status" value="1"/>
</dbReference>
<keyword evidence="5 7" id="KW-1133">Transmembrane helix</keyword>
<dbReference type="Gene3D" id="1.10.3720.10">
    <property type="entry name" value="MetI-like"/>
    <property type="match status" value="1"/>
</dbReference>
<dbReference type="InterPro" id="IPR000515">
    <property type="entry name" value="MetI-like"/>
</dbReference>
<evidence type="ECO:0000259" key="8">
    <source>
        <dbReference type="PROSITE" id="PS50928"/>
    </source>
</evidence>
<dbReference type="SUPFAM" id="SSF161098">
    <property type="entry name" value="MetI-like"/>
    <property type="match status" value="1"/>
</dbReference>
<dbReference type="PANTHER" id="PTHR43744:SF8">
    <property type="entry name" value="SN-GLYCEROL-3-PHOSPHATE TRANSPORT SYSTEM PERMEASE PROTEIN UGPE"/>
    <property type="match status" value="1"/>
</dbReference>
<dbReference type="RefSeq" id="WP_109626470.1">
    <property type="nucleotide sequence ID" value="NZ_CABJAT010000006.1"/>
</dbReference>
<evidence type="ECO:0000313" key="9">
    <source>
        <dbReference type="EMBL" id="PWJ75527.1"/>
    </source>
</evidence>
<accession>A0AB73T499</accession>
<dbReference type="GO" id="GO:0005886">
    <property type="term" value="C:plasma membrane"/>
    <property type="evidence" value="ECO:0007669"/>
    <property type="project" value="UniProtKB-SubCell"/>
</dbReference>
<keyword evidence="6 7" id="KW-0472">Membrane</keyword>
<evidence type="ECO:0000256" key="1">
    <source>
        <dbReference type="ARBA" id="ARBA00004651"/>
    </source>
</evidence>
<name>A0AB73T499_9FIRM</name>
<feature type="transmembrane region" description="Helical" evidence="7">
    <location>
        <begin position="191"/>
        <end position="213"/>
    </location>
</feature>
<keyword evidence="4 7" id="KW-0812">Transmembrane</keyword>
<feature type="domain" description="ABC transmembrane type-1" evidence="8">
    <location>
        <begin position="74"/>
        <end position="267"/>
    </location>
</feature>
<organism evidence="9 10">
    <name type="scientific">Murimonas intestini</name>
    <dbReference type="NCBI Taxonomy" id="1337051"/>
    <lineage>
        <taxon>Bacteria</taxon>
        <taxon>Bacillati</taxon>
        <taxon>Bacillota</taxon>
        <taxon>Clostridia</taxon>
        <taxon>Lachnospirales</taxon>
        <taxon>Lachnospiraceae</taxon>
        <taxon>Murimonas</taxon>
    </lineage>
</organism>
<feature type="transmembrane region" description="Helical" evidence="7">
    <location>
        <begin position="73"/>
        <end position="97"/>
    </location>
</feature>
<feature type="transmembrane region" description="Helical" evidence="7">
    <location>
        <begin position="246"/>
        <end position="267"/>
    </location>
</feature>
<reference evidence="9 10" key="1">
    <citation type="submission" date="2018-05" db="EMBL/GenBank/DDBJ databases">
        <authorList>
            <person name="Goeker M."/>
            <person name="Huntemann M."/>
            <person name="Clum A."/>
            <person name="Pillay M."/>
            <person name="Palaniappan K."/>
            <person name="Varghese N."/>
            <person name="Mikhailova N."/>
            <person name="Stamatis D."/>
            <person name="Reddy T."/>
            <person name="Daum C."/>
            <person name="Shapiro N."/>
            <person name="Ivanova N."/>
            <person name="Kyrpides N."/>
            <person name="Woyke T."/>
        </authorList>
    </citation>
    <scope>NUCLEOTIDE SEQUENCE [LARGE SCALE GENOMIC DNA]</scope>
    <source>
        <strain evidence="9 10">DSM 26524</strain>
    </source>
</reference>
<evidence type="ECO:0000256" key="2">
    <source>
        <dbReference type="ARBA" id="ARBA00022448"/>
    </source>
</evidence>
<evidence type="ECO:0000256" key="7">
    <source>
        <dbReference type="RuleBase" id="RU363032"/>
    </source>
</evidence>
<dbReference type="PANTHER" id="PTHR43744">
    <property type="entry name" value="ABC TRANSPORTER PERMEASE PROTEIN MG189-RELATED-RELATED"/>
    <property type="match status" value="1"/>
</dbReference>
<dbReference type="Proteomes" id="UP000245412">
    <property type="component" value="Unassembled WGS sequence"/>
</dbReference>
<evidence type="ECO:0000256" key="5">
    <source>
        <dbReference type="ARBA" id="ARBA00022989"/>
    </source>
</evidence>
<evidence type="ECO:0000256" key="3">
    <source>
        <dbReference type="ARBA" id="ARBA00022475"/>
    </source>
</evidence>
<dbReference type="CDD" id="cd06261">
    <property type="entry name" value="TM_PBP2"/>
    <property type="match status" value="1"/>
</dbReference>
<comment type="caution">
    <text evidence="9">The sequence shown here is derived from an EMBL/GenBank/DDBJ whole genome shotgun (WGS) entry which is preliminary data.</text>
</comment>
<keyword evidence="2 7" id="KW-0813">Transport</keyword>
<feature type="transmembrane region" description="Helical" evidence="7">
    <location>
        <begin position="12"/>
        <end position="36"/>
    </location>
</feature>
<protein>
    <submittedName>
        <fullName evidence="9">Carbohydrate ABC transporter membrane protein 2 (CUT1 family)</fullName>
    </submittedName>
</protein>
<comment type="subcellular location">
    <subcellularLocation>
        <location evidence="1 7">Cell membrane</location>
        <topology evidence="1 7">Multi-pass membrane protein</topology>
    </subcellularLocation>
</comment>
<evidence type="ECO:0000256" key="4">
    <source>
        <dbReference type="ARBA" id="ARBA00022692"/>
    </source>
</evidence>
<comment type="similarity">
    <text evidence="7">Belongs to the binding-protein-dependent transport system permease family.</text>
</comment>
<keyword evidence="3" id="KW-1003">Cell membrane</keyword>
<feature type="transmembrane region" description="Helical" evidence="7">
    <location>
        <begin position="143"/>
        <end position="162"/>
    </location>
</feature>
<dbReference type="InterPro" id="IPR035906">
    <property type="entry name" value="MetI-like_sf"/>
</dbReference>
<dbReference type="GO" id="GO:0055085">
    <property type="term" value="P:transmembrane transport"/>
    <property type="evidence" value="ECO:0007669"/>
    <property type="project" value="InterPro"/>
</dbReference>
<feature type="transmembrane region" description="Helical" evidence="7">
    <location>
        <begin position="109"/>
        <end position="131"/>
    </location>
</feature>
<dbReference type="EMBL" id="QGGY01000006">
    <property type="protein sequence ID" value="PWJ75527.1"/>
    <property type="molecule type" value="Genomic_DNA"/>
</dbReference>
<keyword evidence="10" id="KW-1185">Reference proteome</keyword>
<sequence>MNIKTKKKIPAGYILLCLAVVLCLAVYIFPVAFAAITSLKSTDEFYASIWALPKEFLVSNYAKAFSVGKIGTYMMNSVIISAASLVSIQVLALLAAYALSRLKIPHVEIFLMALLLMQVLPTESMIIPLYIIVSKLHLLNIPYISTILGYVGWSLPGTIIILKNFFDTVPSDLLEAARIDGSGELNTMGRIILPLMKGPMVTCLIMNFTYVWGELMWAQVTTLLTDKGVTITVGLLNFQGQYGTNWPLLTAAIVMILVPLIVIFVVLQKYFVAGLTAGGVKG</sequence>
<dbReference type="AlphaFoldDB" id="A0AB73T499"/>
<evidence type="ECO:0000256" key="6">
    <source>
        <dbReference type="ARBA" id="ARBA00023136"/>
    </source>
</evidence>
<dbReference type="Pfam" id="PF00528">
    <property type="entry name" value="BPD_transp_1"/>
    <property type="match status" value="1"/>
</dbReference>
<proteinExistence type="inferred from homology"/>
<evidence type="ECO:0000313" key="10">
    <source>
        <dbReference type="Proteomes" id="UP000245412"/>
    </source>
</evidence>
<gene>
    <name evidence="9" type="ORF">C7383_10697</name>
</gene>